<reference evidence="1 3" key="1">
    <citation type="journal article" date="2014" name="Am. J. Bot.">
        <title>Genome assembly and annotation for red clover (Trifolium pratense; Fabaceae).</title>
        <authorList>
            <person name="Istvanek J."/>
            <person name="Jaros M."/>
            <person name="Krenek A."/>
            <person name="Repkova J."/>
        </authorList>
    </citation>
    <scope>NUCLEOTIDE SEQUENCE [LARGE SCALE GENOMIC DNA]</scope>
    <source>
        <strain evidence="3">cv. Tatra</strain>
        <tissue evidence="1">Young leaves</tissue>
    </source>
</reference>
<dbReference type="EMBL" id="ASHM01087895">
    <property type="protein sequence ID" value="PNX62502.1"/>
    <property type="molecule type" value="Genomic_DNA"/>
</dbReference>
<reference evidence="1 3" key="2">
    <citation type="journal article" date="2017" name="Front. Plant Sci.">
        <title>Gene Classification and Mining of Molecular Markers Useful in Red Clover (Trifolium pratense) Breeding.</title>
        <authorList>
            <person name="Istvanek J."/>
            <person name="Dluhosova J."/>
            <person name="Dluhos P."/>
            <person name="Patkova L."/>
            <person name="Nedelnik J."/>
            <person name="Repkova J."/>
        </authorList>
    </citation>
    <scope>NUCLEOTIDE SEQUENCE [LARGE SCALE GENOMIC DNA]</scope>
    <source>
        <strain evidence="3">cv. Tatra</strain>
        <tissue evidence="1">Young leaves</tissue>
    </source>
</reference>
<evidence type="ECO:0000313" key="3">
    <source>
        <dbReference type="Proteomes" id="UP000236291"/>
    </source>
</evidence>
<dbReference type="Proteomes" id="UP000236291">
    <property type="component" value="Unassembled WGS sequence"/>
</dbReference>
<evidence type="ECO:0000313" key="1">
    <source>
        <dbReference type="EMBL" id="PNX55504.1"/>
    </source>
</evidence>
<proteinExistence type="predicted"/>
<sequence length="71" mass="8351">MKPRPQRNTTFIITPRVVRTHVARDRQGQFNLLKGELRRAWYPTLPRVVSREHLIIQTRNYAACGRITPPT</sequence>
<evidence type="ECO:0000313" key="2">
    <source>
        <dbReference type="EMBL" id="PNX62502.1"/>
    </source>
</evidence>
<accession>A0A2K3JN97</accession>
<comment type="caution">
    <text evidence="1">The sequence shown here is derived from an EMBL/GenBank/DDBJ whole genome shotgun (WGS) entry which is preliminary data.</text>
</comment>
<organism evidence="1 3">
    <name type="scientific">Trifolium pratense</name>
    <name type="common">Red clover</name>
    <dbReference type="NCBI Taxonomy" id="57577"/>
    <lineage>
        <taxon>Eukaryota</taxon>
        <taxon>Viridiplantae</taxon>
        <taxon>Streptophyta</taxon>
        <taxon>Embryophyta</taxon>
        <taxon>Tracheophyta</taxon>
        <taxon>Spermatophyta</taxon>
        <taxon>Magnoliopsida</taxon>
        <taxon>eudicotyledons</taxon>
        <taxon>Gunneridae</taxon>
        <taxon>Pentapetalae</taxon>
        <taxon>rosids</taxon>
        <taxon>fabids</taxon>
        <taxon>Fabales</taxon>
        <taxon>Fabaceae</taxon>
        <taxon>Papilionoideae</taxon>
        <taxon>50 kb inversion clade</taxon>
        <taxon>NPAAA clade</taxon>
        <taxon>Hologalegina</taxon>
        <taxon>IRL clade</taxon>
        <taxon>Trifolieae</taxon>
        <taxon>Trifolium</taxon>
    </lineage>
</organism>
<gene>
    <name evidence="1" type="ORF">L195_g049133</name>
    <name evidence="2" type="ORF">L195_g053016</name>
</gene>
<name>A0A2K3JN97_TRIPR</name>
<dbReference type="AlphaFoldDB" id="A0A2K3JN97"/>
<dbReference type="EMBL" id="ASHM01071745">
    <property type="protein sequence ID" value="PNX55504.1"/>
    <property type="molecule type" value="Genomic_DNA"/>
</dbReference>
<protein>
    <submittedName>
        <fullName evidence="1">Uncharacterized protein</fullName>
    </submittedName>
</protein>